<dbReference type="Pfam" id="PF22205">
    <property type="entry name" value="Csm6_6H"/>
    <property type="match status" value="1"/>
</dbReference>
<dbReference type="NCBIfam" id="TIGR02710">
    <property type="entry name" value="TIGR02710 family CRISPR-associated CARF protein"/>
    <property type="match status" value="1"/>
</dbReference>
<protein>
    <submittedName>
        <fullName evidence="2">CRISPR-associated protein</fullName>
    </submittedName>
</protein>
<evidence type="ECO:0000313" key="2">
    <source>
        <dbReference type="EMBL" id="TLD41747.1"/>
    </source>
</evidence>
<sequence>MIKAMIISVGGTPAPIIKSITEYQPEFVSFFASQNTCDQVSEIKKGINGAGHTIKNEITLVDDVNDLYHCFSKAEEAVKRVRSKGFNNEEVIVDYTGGTKNMSVALALSAVTHGFSFSYVGGTERTKDGVGIVIDGKEKVCKNINPWDFLAIDERKKISFLFNTYQFKAANALVEDILGKNISHKSVFKKLGFLIDGYYSWDIFKHGEAAGKFERARMEELLEADDERIRSFTKATIQLKPQLELLSRQQRQPDRLFILDIFSNAERRYEEGKIDDAVVRLYRVVEMLAQERLLNKHGIDTGNVSEEKIPQQVRDEFVSKYKDKRDGKIKAPQNAAFGLLEALGDDLGKEFNKRLSQFRQIQSQRNHSYLVHGFVCAKENTYSIFKEFILDLNIFKLDEVIVFPRLNI</sequence>
<evidence type="ECO:0000259" key="1">
    <source>
        <dbReference type="Pfam" id="PF22205"/>
    </source>
</evidence>
<dbReference type="Gene3D" id="3.40.50.10770">
    <property type="entry name" value="Hypothetical protein VC1899 like domain (Restriction endonuclease-like)"/>
    <property type="match status" value="1"/>
</dbReference>
<comment type="caution">
    <text evidence="2">The sequence shown here is derived from an EMBL/GenBank/DDBJ whole genome shotgun (WGS) entry which is preliminary data.</text>
</comment>
<dbReference type="InterPro" id="IPR054008">
    <property type="entry name" value="Csm6_6H"/>
</dbReference>
<dbReference type="SUPFAM" id="SSF52980">
    <property type="entry name" value="Restriction endonuclease-like"/>
    <property type="match status" value="1"/>
</dbReference>
<proteinExistence type="predicted"/>
<dbReference type="Proteomes" id="UP000319783">
    <property type="component" value="Unassembled WGS sequence"/>
</dbReference>
<name>A0A533QAM1_9BACT</name>
<dbReference type="Pfam" id="PF09670">
    <property type="entry name" value="Cas_Cas02710"/>
    <property type="match status" value="1"/>
</dbReference>
<dbReference type="CDD" id="cd09747">
    <property type="entry name" value="Csx1_III-U"/>
    <property type="match status" value="1"/>
</dbReference>
<feature type="domain" description="Csm6 6H" evidence="1">
    <location>
        <begin position="151"/>
        <end position="236"/>
    </location>
</feature>
<dbReference type="EMBL" id="SULG01000037">
    <property type="protein sequence ID" value="TLD41747.1"/>
    <property type="molecule type" value="Genomic_DNA"/>
</dbReference>
<accession>A0A533QAM1</accession>
<organism evidence="2 3">
    <name type="scientific">Candidatus Jettenia ecosi</name>
    <dbReference type="NCBI Taxonomy" id="2494326"/>
    <lineage>
        <taxon>Bacteria</taxon>
        <taxon>Pseudomonadati</taxon>
        <taxon>Planctomycetota</taxon>
        <taxon>Candidatus Brocadiia</taxon>
        <taxon>Candidatus Brocadiales</taxon>
        <taxon>Candidatus Brocadiaceae</taxon>
        <taxon>Candidatus Jettenia</taxon>
    </lineage>
</organism>
<dbReference type="AlphaFoldDB" id="A0A533QAM1"/>
<dbReference type="InterPro" id="IPR014082">
    <property type="entry name" value="CRISPR-assoc_prot_Cas02710"/>
</dbReference>
<evidence type="ECO:0000313" key="3">
    <source>
        <dbReference type="Proteomes" id="UP000319783"/>
    </source>
</evidence>
<reference evidence="2 3" key="1">
    <citation type="submission" date="2019-04" db="EMBL/GenBank/DDBJ databases">
        <title>Genome of a novel bacterium Candidatus Jettenia ecosi reconstructed from metagenome of an anammox bioreactor.</title>
        <authorList>
            <person name="Mardanov A.V."/>
            <person name="Beletsky A.V."/>
            <person name="Ravin N.V."/>
            <person name="Botchkova E.A."/>
            <person name="Litti Y.V."/>
            <person name="Nozhevnikova A.N."/>
        </authorList>
    </citation>
    <scope>NUCLEOTIDE SEQUENCE [LARGE SCALE GENOMIC DNA]</scope>
    <source>
        <strain evidence="2">J2</strain>
    </source>
</reference>
<dbReference type="InterPro" id="IPR011335">
    <property type="entry name" value="Restrct_endonuc-II-like"/>
</dbReference>
<gene>
    <name evidence="2" type="ORF">JETT_1972</name>
</gene>